<proteinExistence type="predicted"/>
<feature type="transmembrane region" description="Helical" evidence="1">
    <location>
        <begin position="831"/>
        <end position="850"/>
    </location>
</feature>
<comment type="caution">
    <text evidence="2">The sequence shown here is derived from an EMBL/GenBank/DDBJ whole genome shotgun (WGS) entry which is preliminary data.</text>
</comment>
<keyword evidence="3" id="KW-1185">Reference proteome</keyword>
<protein>
    <recommendedName>
        <fullName evidence="4">Glycosyl hydrolase family 67 C-terminal domain-containing protein</fullName>
    </recommendedName>
</protein>
<evidence type="ECO:0000313" key="2">
    <source>
        <dbReference type="EMBL" id="MDM7830183.1"/>
    </source>
</evidence>
<gene>
    <name evidence="2" type="ORF">QRT05_02465</name>
</gene>
<evidence type="ECO:0008006" key="4">
    <source>
        <dbReference type="Google" id="ProtNLM"/>
    </source>
</evidence>
<organism evidence="2 3">
    <name type="scientific">Cellulomonas edaphi</name>
    <dbReference type="NCBI Taxonomy" id="3053468"/>
    <lineage>
        <taxon>Bacteria</taxon>
        <taxon>Bacillati</taxon>
        <taxon>Actinomycetota</taxon>
        <taxon>Actinomycetes</taxon>
        <taxon>Micrococcales</taxon>
        <taxon>Cellulomonadaceae</taxon>
        <taxon>Cellulomonas</taxon>
    </lineage>
</organism>
<feature type="transmembrane region" description="Helical" evidence="1">
    <location>
        <begin position="933"/>
        <end position="956"/>
    </location>
</feature>
<feature type="transmembrane region" description="Helical" evidence="1">
    <location>
        <begin position="857"/>
        <end position="880"/>
    </location>
</feature>
<dbReference type="RefSeq" id="WP_289444947.1">
    <property type="nucleotide sequence ID" value="NZ_JAUCGR010000001.1"/>
</dbReference>
<dbReference type="InterPro" id="IPR017853">
    <property type="entry name" value="GH"/>
</dbReference>
<keyword evidence="1" id="KW-0472">Membrane</keyword>
<sequence>MIRRTDDRSARPATLAVVVVVLLALGALVAWQVGGLLGVSHSPAQVPAEEQSSAPARDDVPAPEVRTVVAPDAPDLQLAARSVAAAYGARGLPRPRVSSDAAARTTCCTIAADVDPASGLTGEQFRLRAGSGVTVVAGTPAGARAGLYTVADRIRSATTVVPVAEQDVTQGPRLGTRLTDVGAVGLDDDAAKFATGDDYSLNSDVVGSALLPAAPWVDADAVAEIETQFHALVDHAMEQGYNGVVVQGFLEYVTFDELGVYPAGDPHVARARAMVRAFGPVWQYAHDMGMKVYLMTDMLAVNPPLEEYLHRTVGSLDTTSPKLWSVYQAGVRELFASMPFVDGLMIRIGEGGSAYQLEGWDYGSKVAVTTPDAVQAMLRALLSTAGEQDKDVVFRTWTVGLGAVGDLHTNPESYETVLGKITDPHLIVSTKYSAGDFYSYLSLNPTLDVGDHRRIVELQARREFEGQGAVPDDLGALEQGALRRFLADNPNVEGIWNWSQTGGPLYAGPRALYLRQGFWQLWDLNSYLASRIAADPEVDLAAARADWVRQTLSSDRATVAAISRAFALSRSAITDGLYIGPYAQQSVKALGLEPPPMMWIFEWDIVSGDTATFDTIYSLSKDHLDEAVEQGHRAARTAAQMRDVVAGTSASGWTDPEQRTAFLASVEYEQDLFATLDAYRETVLRHAQWLDTGSPSARAAGLAARQRFATARAAHEARYGADPRLPAYNFTAADLGLERAGRDLAMAWTARGLLAVLVVALGLGTWRQGRPRFPGHRGLHLLWTGAVRPWRLGGVDGPSGAADRIVVIGVPALVLVLSRCAYTWFAAPAHLALTLGAWLLFALVAGVLAARVLGRRSWWTVLAAVGGVALLRSALLLAVLSWRGPGRYWFGFWTLPGQRTAYVTVAFAAFCWLFVATFAALRSAGSISRRRAGGIVALAGGAVLLVGGVVVAALGLEQVLATWNDQMALLPWGLHRILGITVFLGIPDSLPRDLAIAGALACATGAVLALVGRRRA</sequence>
<dbReference type="Proteomes" id="UP001321453">
    <property type="component" value="Unassembled WGS sequence"/>
</dbReference>
<feature type="transmembrane region" description="Helical" evidence="1">
    <location>
        <begin position="745"/>
        <end position="766"/>
    </location>
</feature>
<dbReference type="SUPFAM" id="SSF51445">
    <property type="entry name" value="(Trans)glycosidases"/>
    <property type="match status" value="1"/>
</dbReference>
<keyword evidence="1" id="KW-1133">Transmembrane helix</keyword>
<reference evidence="2 3" key="1">
    <citation type="submission" date="2023-06" db="EMBL/GenBank/DDBJ databases">
        <title>Cellulomonas sp. MW9 Whole genome sequence.</title>
        <authorList>
            <person name="Park S."/>
        </authorList>
    </citation>
    <scope>NUCLEOTIDE SEQUENCE [LARGE SCALE GENOMIC DNA]</scope>
    <source>
        <strain evidence="2 3">MW9</strain>
    </source>
</reference>
<feature type="transmembrane region" description="Helical" evidence="1">
    <location>
        <begin position="994"/>
        <end position="1012"/>
    </location>
</feature>
<feature type="transmembrane region" description="Helical" evidence="1">
    <location>
        <begin position="900"/>
        <end position="921"/>
    </location>
</feature>
<evidence type="ECO:0000313" key="3">
    <source>
        <dbReference type="Proteomes" id="UP001321453"/>
    </source>
</evidence>
<accession>A0ABT7S3J2</accession>
<keyword evidence="1" id="KW-0812">Transmembrane</keyword>
<dbReference type="EMBL" id="JAUCGR010000001">
    <property type="protein sequence ID" value="MDM7830183.1"/>
    <property type="molecule type" value="Genomic_DNA"/>
</dbReference>
<evidence type="ECO:0000256" key="1">
    <source>
        <dbReference type="SAM" id="Phobius"/>
    </source>
</evidence>
<feature type="transmembrane region" description="Helical" evidence="1">
    <location>
        <begin position="805"/>
        <end position="825"/>
    </location>
</feature>
<name>A0ABT7S3J2_9CELL</name>